<dbReference type="AlphaFoldDB" id="A0A444WQF2"/>
<keyword evidence="2" id="KW-1133">Transmembrane helix</keyword>
<keyword evidence="2" id="KW-0812">Transmembrane</keyword>
<dbReference type="EMBL" id="SDMP01000022">
    <property type="protein sequence ID" value="RYQ79645.1"/>
    <property type="molecule type" value="Genomic_DNA"/>
</dbReference>
<accession>A0A444WQF2</accession>
<dbReference type="Proteomes" id="UP000289738">
    <property type="component" value="Unassembled WGS sequence"/>
</dbReference>
<evidence type="ECO:0000313" key="3">
    <source>
        <dbReference type="EMBL" id="RYQ79645.1"/>
    </source>
</evidence>
<reference evidence="3 4" key="1">
    <citation type="submission" date="2019-01" db="EMBL/GenBank/DDBJ databases">
        <title>Sequencing of cultivated peanut Arachis hypogaea provides insights into genome evolution and oil improvement.</title>
        <authorList>
            <person name="Chen X."/>
        </authorList>
    </citation>
    <scope>NUCLEOTIDE SEQUENCE [LARGE SCALE GENOMIC DNA]</scope>
    <source>
        <strain evidence="4">cv. Fuhuasheng</strain>
        <tissue evidence="3">Leaves</tissue>
    </source>
</reference>
<feature type="region of interest" description="Disordered" evidence="1">
    <location>
        <begin position="46"/>
        <end position="66"/>
    </location>
</feature>
<name>A0A444WQF2_ARAHY</name>
<keyword evidence="4" id="KW-1185">Reference proteome</keyword>
<evidence type="ECO:0000313" key="4">
    <source>
        <dbReference type="Proteomes" id="UP000289738"/>
    </source>
</evidence>
<organism evidence="3 4">
    <name type="scientific">Arachis hypogaea</name>
    <name type="common">Peanut</name>
    <dbReference type="NCBI Taxonomy" id="3818"/>
    <lineage>
        <taxon>Eukaryota</taxon>
        <taxon>Viridiplantae</taxon>
        <taxon>Streptophyta</taxon>
        <taxon>Embryophyta</taxon>
        <taxon>Tracheophyta</taxon>
        <taxon>Spermatophyta</taxon>
        <taxon>Magnoliopsida</taxon>
        <taxon>eudicotyledons</taxon>
        <taxon>Gunneridae</taxon>
        <taxon>Pentapetalae</taxon>
        <taxon>rosids</taxon>
        <taxon>fabids</taxon>
        <taxon>Fabales</taxon>
        <taxon>Fabaceae</taxon>
        <taxon>Papilionoideae</taxon>
        <taxon>50 kb inversion clade</taxon>
        <taxon>dalbergioids sensu lato</taxon>
        <taxon>Dalbergieae</taxon>
        <taxon>Pterocarpus clade</taxon>
        <taxon>Arachis</taxon>
    </lineage>
</organism>
<gene>
    <name evidence="3" type="ORF">Ahy_Scaffold2g107595</name>
</gene>
<keyword evidence="2" id="KW-0472">Membrane</keyword>
<evidence type="ECO:0000256" key="2">
    <source>
        <dbReference type="SAM" id="Phobius"/>
    </source>
</evidence>
<feature type="compositionally biased region" description="Low complexity" evidence="1">
    <location>
        <begin position="49"/>
        <end position="66"/>
    </location>
</feature>
<comment type="caution">
    <text evidence="3">The sequence shown here is derived from an EMBL/GenBank/DDBJ whole genome shotgun (WGS) entry which is preliminary data.</text>
</comment>
<protein>
    <submittedName>
        <fullName evidence="3">Uncharacterized protein</fullName>
    </submittedName>
</protein>
<evidence type="ECO:0000256" key="1">
    <source>
        <dbReference type="SAM" id="MobiDB-lite"/>
    </source>
</evidence>
<feature type="transmembrane region" description="Helical" evidence="2">
    <location>
        <begin position="6"/>
        <end position="29"/>
    </location>
</feature>
<proteinExistence type="predicted"/>
<sequence>MESLLLVFISALGRFDIGSVIMSCFYFIYAACRKLEARKINNIVKEEPGSSNVSGSSSSKDQPSQQISGLTIIRGNLGDPFWLVLATVPNSTNGRSMSHHMIPPVKVTMSVLTSLKCSILQHGESGISNNE</sequence>